<protein>
    <recommendedName>
        <fullName evidence="1">DUF1559 domain-containing protein</fullName>
    </recommendedName>
</protein>
<dbReference type="OrthoDB" id="258730at2"/>
<dbReference type="InterPro" id="IPR012902">
    <property type="entry name" value="N_methyl_site"/>
</dbReference>
<dbReference type="NCBIfam" id="TIGR02532">
    <property type="entry name" value="IV_pilin_GFxxxE"/>
    <property type="match status" value="1"/>
</dbReference>
<accession>A0A5C5YQP7</accession>
<dbReference type="EMBL" id="SJPO01000004">
    <property type="protein sequence ID" value="TWT77236.1"/>
    <property type="molecule type" value="Genomic_DNA"/>
</dbReference>
<dbReference type="AlphaFoldDB" id="A0A5C5YQP7"/>
<feature type="domain" description="DUF1559" evidence="1">
    <location>
        <begin position="32"/>
        <end position="94"/>
    </location>
</feature>
<comment type="caution">
    <text evidence="2">The sequence shown here is derived from an EMBL/GenBank/DDBJ whole genome shotgun (WGS) entry which is preliminary data.</text>
</comment>
<gene>
    <name evidence="2" type="ORF">Pla123a_18910</name>
</gene>
<dbReference type="Pfam" id="PF07596">
    <property type="entry name" value="SBP_bac_10"/>
    <property type="match status" value="1"/>
</dbReference>
<name>A0A5C5YQP7_9BACT</name>
<dbReference type="PANTHER" id="PTHR30093">
    <property type="entry name" value="GENERAL SECRETION PATHWAY PROTEIN G"/>
    <property type="match status" value="1"/>
</dbReference>
<dbReference type="InterPro" id="IPR045584">
    <property type="entry name" value="Pilin-like"/>
</dbReference>
<sequence>MGVRRCAMTLVELLVVIAIIAALVALLLPAVQAARGAARRSQCANNMRQLGLAIHQYASTHKGRFPLMAYHNQSSSPSLQEQKSWISTLSPYAEKVDELRLCPDDLERREQVFDTATSYAMNGYLREADDIDTSGLPPALAAAVAARNDGLVPELYDLLKTHATIVMFEGTAARLGVHYDHVHSYLWFAEENLRNKLVVDAVTAEVATDRHTGQVANYLYADGHVDALPAETIVEWCRSGENFARPPQ</sequence>
<keyword evidence="3" id="KW-1185">Reference proteome</keyword>
<dbReference type="Gene3D" id="3.30.700.10">
    <property type="entry name" value="Glycoprotein, Type 4 Pilin"/>
    <property type="match status" value="1"/>
</dbReference>
<dbReference type="InterPro" id="IPR011453">
    <property type="entry name" value="DUF1559"/>
</dbReference>
<dbReference type="SUPFAM" id="SSF54523">
    <property type="entry name" value="Pili subunits"/>
    <property type="match status" value="1"/>
</dbReference>
<dbReference type="Proteomes" id="UP000318478">
    <property type="component" value="Unassembled WGS sequence"/>
</dbReference>
<evidence type="ECO:0000259" key="1">
    <source>
        <dbReference type="Pfam" id="PF07596"/>
    </source>
</evidence>
<evidence type="ECO:0000313" key="3">
    <source>
        <dbReference type="Proteomes" id="UP000318478"/>
    </source>
</evidence>
<reference evidence="2 3" key="1">
    <citation type="submission" date="2019-02" db="EMBL/GenBank/DDBJ databases">
        <title>Deep-cultivation of Planctomycetes and their phenomic and genomic characterization uncovers novel biology.</title>
        <authorList>
            <person name="Wiegand S."/>
            <person name="Jogler M."/>
            <person name="Boedeker C."/>
            <person name="Pinto D."/>
            <person name="Vollmers J."/>
            <person name="Rivas-Marin E."/>
            <person name="Kohn T."/>
            <person name="Peeters S.H."/>
            <person name="Heuer A."/>
            <person name="Rast P."/>
            <person name="Oberbeckmann S."/>
            <person name="Bunk B."/>
            <person name="Jeske O."/>
            <person name="Meyerdierks A."/>
            <person name="Storesund J.E."/>
            <person name="Kallscheuer N."/>
            <person name="Luecker S."/>
            <person name="Lage O.M."/>
            <person name="Pohl T."/>
            <person name="Merkel B.J."/>
            <person name="Hornburger P."/>
            <person name="Mueller R.-W."/>
            <person name="Bruemmer F."/>
            <person name="Labrenz M."/>
            <person name="Spormann A.M."/>
            <person name="Op Den Camp H."/>
            <person name="Overmann J."/>
            <person name="Amann R."/>
            <person name="Jetten M.S.M."/>
            <person name="Mascher T."/>
            <person name="Medema M.H."/>
            <person name="Devos D.P."/>
            <person name="Kaster A.-K."/>
            <person name="Ovreas L."/>
            <person name="Rohde M."/>
            <person name="Galperin M.Y."/>
            <person name="Jogler C."/>
        </authorList>
    </citation>
    <scope>NUCLEOTIDE SEQUENCE [LARGE SCALE GENOMIC DNA]</scope>
    <source>
        <strain evidence="2 3">Pla123a</strain>
    </source>
</reference>
<dbReference type="PANTHER" id="PTHR30093:SF2">
    <property type="entry name" value="TYPE II SECRETION SYSTEM PROTEIN H"/>
    <property type="match status" value="1"/>
</dbReference>
<evidence type="ECO:0000313" key="2">
    <source>
        <dbReference type="EMBL" id="TWT77236.1"/>
    </source>
</evidence>
<proteinExistence type="predicted"/>
<organism evidence="2 3">
    <name type="scientific">Posidoniimonas polymericola</name>
    <dbReference type="NCBI Taxonomy" id="2528002"/>
    <lineage>
        <taxon>Bacteria</taxon>
        <taxon>Pseudomonadati</taxon>
        <taxon>Planctomycetota</taxon>
        <taxon>Planctomycetia</taxon>
        <taxon>Pirellulales</taxon>
        <taxon>Lacipirellulaceae</taxon>
        <taxon>Posidoniimonas</taxon>
    </lineage>
</organism>